<dbReference type="InterPro" id="IPR050769">
    <property type="entry name" value="NAT_camello-type"/>
</dbReference>
<dbReference type="InterPro" id="IPR000182">
    <property type="entry name" value="GNAT_dom"/>
</dbReference>
<dbReference type="RefSeq" id="WP_020893706.1">
    <property type="nucleotide sequence ID" value="NZ_BJYV01000003.1"/>
</dbReference>
<dbReference type="GO" id="GO:0008080">
    <property type="term" value="F:N-acetyltransferase activity"/>
    <property type="evidence" value="ECO:0007669"/>
    <property type="project" value="InterPro"/>
</dbReference>
<evidence type="ECO:0000313" key="4">
    <source>
        <dbReference type="Proteomes" id="UP000321301"/>
    </source>
</evidence>
<evidence type="ECO:0000313" key="3">
    <source>
        <dbReference type="EMBL" id="GEO20682.1"/>
    </source>
</evidence>
<protein>
    <recommendedName>
        <fullName evidence="2">N-acetyltransferase domain-containing protein</fullName>
    </recommendedName>
</protein>
<dbReference type="PANTHER" id="PTHR13947">
    <property type="entry name" value="GNAT FAMILY N-ACETYLTRANSFERASE"/>
    <property type="match status" value="1"/>
</dbReference>
<dbReference type="AlphaFoldDB" id="A0A512C8Z6"/>
<dbReference type="Proteomes" id="UP000321301">
    <property type="component" value="Unassembled WGS sequence"/>
</dbReference>
<keyword evidence="1" id="KW-0808">Transferase</keyword>
<dbReference type="SUPFAM" id="SSF55729">
    <property type="entry name" value="Acyl-CoA N-acyltransferases (Nat)"/>
    <property type="match status" value="1"/>
</dbReference>
<dbReference type="Gene3D" id="3.40.630.30">
    <property type="match status" value="1"/>
</dbReference>
<gene>
    <name evidence="3" type="ORF">CQA01_12160</name>
</gene>
<dbReference type="CDD" id="cd04301">
    <property type="entry name" value="NAT_SF"/>
    <property type="match status" value="1"/>
</dbReference>
<proteinExistence type="predicted"/>
<name>A0A512C8Z6_9BACT</name>
<accession>A0A512C8Z6</accession>
<organism evidence="3 4">
    <name type="scientific">Cyclobacterium qasimii</name>
    <dbReference type="NCBI Taxonomy" id="1350429"/>
    <lineage>
        <taxon>Bacteria</taxon>
        <taxon>Pseudomonadati</taxon>
        <taxon>Bacteroidota</taxon>
        <taxon>Cytophagia</taxon>
        <taxon>Cytophagales</taxon>
        <taxon>Cyclobacteriaceae</taxon>
        <taxon>Cyclobacterium</taxon>
    </lineage>
</organism>
<dbReference type="EMBL" id="BJYV01000003">
    <property type="protein sequence ID" value="GEO20682.1"/>
    <property type="molecule type" value="Genomic_DNA"/>
</dbReference>
<dbReference type="Pfam" id="PF00583">
    <property type="entry name" value="Acetyltransf_1"/>
    <property type="match status" value="1"/>
</dbReference>
<evidence type="ECO:0000259" key="2">
    <source>
        <dbReference type="PROSITE" id="PS51186"/>
    </source>
</evidence>
<feature type="domain" description="N-acetyltransferase" evidence="2">
    <location>
        <begin position="4"/>
        <end position="153"/>
    </location>
</feature>
<comment type="caution">
    <text evidence="3">The sequence shown here is derived from an EMBL/GenBank/DDBJ whole genome shotgun (WGS) entry which is preliminary data.</text>
</comment>
<reference evidence="3 4" key="1">
    <citation type="submission" date="2019-07" db="EMBL/GenBank/DDBJ databases">
        <title>Whole genome shotgun sequence of Cyclobacterium qasimii NBRC 106168.</title>
        <authorList>
            <person name="Hosoyama A."/>
            <person name="Uohara A."/>
            <person name="Ohji S."/>
            <person name="Ichikawa N."/>
        </authorList>
    </citation>
    <scope>NUCLEOTIDE SEQUENCE [LARGE SCALE GENOMIC DNA]</scope>
    <source>
        <strain evidence="3 4">NBRC 106168</strain>
    </source>
</reference>
<dbReference type="PANTHER" id="PTHR13947:SF37">
    <property type="entry name" value="LD18367P"/>
    <property type="match status" value="1"/>
</dbReference>
<keyword evidence="4" id="KW-1185">Reference proteome</keyword>
<dbReference type="InterPro" id="IPR016181">
    <property type="entry name" value="Acyl_CoA_acyltransferase"/>
</dbReference>
<evidence type="ECO:0000256" key="1">
    <source>
        <dbReference type="ARBA" id="ARBA00022679"/>
    </source>
</evidence>
<dbReference type="PROSITE" id="PS51186">
    <property type="entry name" value="GNAT"/>
    <property type="match status" value="1"/>
</dbReference>
<sequence length="153" mass="17408">MEKTNIHLYTPALAPYFLSINQEWIERYFAMEPFDIAQLQKPQETIRDHGGEVLFAEWEEEIVGTVALKKIDTTQYELIKMGVSPKAQGKNIGLLLGNAALEWAKAQGATKVILYSNSLLAPAIALYRKMGFQEVPIECGTYERCDIKMEYIF</sequence>